<dbReference type="PANTHER" id="PTHR10937">
    <property type="entry name" value="GLUCOSAMINE--FRUCTOSE-6-PHOSPHATE AMINOTRANSFERASE, ISOMERIZING"/>
    <property type="match status" value="1"/>
</dbReference>
<dbReference type="EMBL" id="CAJNOK010071750">
    <property type="protein sequence ID" value="CAF1664733.1"/>
    <property type="molecule type" value="Genomic_DNA"/>
</dbReference>
<dbReference type="GO" id="GO:0097367">
    <property type="term" value="F:carbohydrate derivative binding"/>
    <property type="evidence" value="ECO:0007669"/>
    <property type="project" value="InterPro"/>
</dbReference>
<sequence>LSKEQRRREIIQALQELPNLLKRVLSCDKMIQDYAKSLYKETSLLVMGRGFNFATCLEGAL</sequence>
<dbReference type="InterPro" id="IPR046348">
    <property type="entry name" value="SIS_dom_sf"/>
</dbReference>
<accession>A0A8S2XZC7</accession>
<protein>
    <submittedName>
        <fullName evidence="2">Uncharacterized protein</fullName>
    </submittedName>
</protein>
<dbReference type="Proteomes" id="UP000682733">
    <property type="component" value="Unassembled WGS sequence"/>
</dbReference>
<dbReference type="GO" id="GO:0004360">
    <property type="term" value="F:glutamine-fructose-6-phosphate transaminase (isomerizing) activity"/>
    <property type="evidence" value="ECO:0007669"/>
    <property type="project" value="TreeGrafter"/>
</dbReference>
<name>A0A8S2XZC7_9BILA</name>
<gene>
    <name evidence="1" type="ORF">OVA965_LOCUS45457</name>
    <name evidence="2" type="ORF">TMI583_LOCUS48961</name>
</gene>
<dbReference type="SUPFAM" id="SSF53697">
    <property type="entry name" value="SIS domain"/>
    <property type="match status" value="1"/>
</dbReference>
<evidence type="ECO:0000313" key="1">
    <source>
        <dbReference type="EMBL" id="CAF1664733.1"/>
    </source>
</evidence>
<comment type="caution">
    <text evidence="2">The sequence shown here is derived from an EMBL/GenBank/DDBJ whole genome shotgun (WGS) entry which is preliminary data.</text>
</comment>
<dbReference type="GO" id="GO:0006487">
    <property type="term" value="P:protein N-linked glycosylation"/>
    <property type="evidence" value="ECO:0007669"/>
    <property type="project" value="TreeGrafter"/>
</dbReference>
<organism evidence="2 3">
    <name type="scientific">Didymodactylos carnosus</name>
    <dbReference type="NCBI Taxonomy" id="1234261"/>
    <lineage>
        <taxon>Eukaryota</taxon>
        <taxon>Metazoa</taxon>
        <taxon>Spiralia</taxon>
        <taxon>Gnathifera</taxon>
        <taxon>Rotifera</taxon>
        <taxon>Eurotatoria</taxon>
        <taxon>Bdelloidea</taxon>
        <taxon>Philodinida</taxon>
        <taxon>Philodinidae</taxon>
        <taxon>Didymodactylos</taxon>
    </lineage>
</organism>
<evidence type="ECO:0000313" key="3">
    <source>
        <dbReference type="Proteomes" id="UP000682733"/>
    </source>
</evidence>
<dbReference type="Proteomes" id="UP000677228">
    <property type="component" value="Unassembled WGS sequence"/>
</dbReference>
<dbReference type="GO" id="GO:0006047">
    <property type="term" value="P:UDP-N-acetylglucosamine metabolic process"/>
    <property type="evidence" value="ECO:0007669"/>
    <property type="project" value="TreeGrafter"/>
</dbReference>
<feature type="non-terminal residue" evidence="2">
    <location>
        <position position="61"/>
    </location>
</feature>
<reference evidence="2" key="1">
    <citation type="submission" date="2021-02" db="EMBL/GenBank/DDBJ databases">
        <authorList>
            <person name="Nowell W R."/>
        </authorList>
    </citation>
    <scope>NUCLEOTIDE SEQUENCE</scope>
</reference>
<proteinExistence type="predicted"/>
<evidence type="ECO:0000313" key="2">
    <source>
        <dbReference type="EMBL" id="CAF4528135.1"/>
    </source>
</evidence>
<dbReference type="PANTHER" id="PTHR10937:SF0">
    <property type="entry name" value="GLUTAMINE--FRUCTOSE-6-PHOSPHATE TRANSAMINASE (ISOMERIZING)"/>
    <property type="match status" value="1"/>
</dbReference>
<dbReference type="EMBL" id="CAJOBA010103337">
    <property type="protein sequence ID" value="CAF4528135.1"/>
    <property type="molecule type" value="Genomic_DNA"/>
</dbReference>
<dbReference type="GO" id="GO:0006002">
    <property type="term" value="P:fructose 6-phosphate metabolic process"/>
    <property type="evidence" value="ECO:0007669"/>
    <property type="project" value="TreeGrafter"/>
</dbReference>
<dbReference type="Gene3D" id="3.40.50.10490">
    <property type="entry name" value="Glucose-6-phosphate isomerase like protein, domain 1"/>
    <property type="match status" value="1"/>
</dbReference>
<feature type="non-terminal residue" evidence="2">
    <location>
        <position position="1"/>
    </location>
</feature>
<dbReference type="AlphaFoldDB" id="A0A8S2XZC7"/>